<dbReference type="HOGENOM" id="CLU_1202341_0_0_1"/>
<dbReference type="RefSeq" id="XP_007398155.1">
    <property type="nucleotide sequence ID" value="XM_007398093.1"/>
</dbReference>
<dbReference type="AlphaFoldDB" id="K5W3G8"/>
<accession>K5W3G8</accession>
<evidence type="ECO:0000313" key="2">
    <source>
        <dbReference type="Proteomes" id="UP000008370"/>
    </source>
</evidence>
<reference evidence="1 2" key="1">
    <citation type="journal article" date="2012" name="BMC Genomics">
        <title>Comparative genomics of the white-rot fungi, Phanerochaete carnosa and P. chrysosporium, to elucidate the genetic basis of the distinct wood types they colonize.</title>
        <authorList>
            <person name="Suzuki H."/>
            <person name="MacDonald J."/>
            <person name="Syed K."/>
            <person name="Salamov A."/>
            <person name="Hori C."/>
            <person name="Aerts A."/>
            <person name="Henrissat B."/>
            <person name="Wiebenga A."/>
            <person name="vanKuyk P.A."/>
            <person name="Barry K."/>
            <person name="Lindquist E."/>
            <person name="LaButti K."/>
            <person name="Lapidus A."/>
            <person name="Lucas S."/>
            <person name="Coutinho P."/>
            <person name="Gong Y."/>
            <person name="Samejima M."/>
            <person name="Mahadevan R."/>
            <person name="Abou-Zaid M."/>
            <person name="de Vries R.P."/>
            <person name="Igarashi K."/>
            <person name="Yadav J.S."/>
            <person name="Grigoriev I.V."/>
            <person name="Master E.R."/>
        </authorList>
    </citation>
    <scope>NUCLEOTIDE SEQUENCE [LARGE SCALE GENOMIC DNA]</scope>
    <source>
        <strain evidence="1 2">HHB-10118-sp</strain>
    </source>
</reference>
<gene>
    <name evidence="1" type="ORF">PHACADRAFT_259874</name>
</gene>
<dbReference type="Proteomes" id="UP000008370">
    <property type="component" value="Unassembled WGS sequence"/>
</dbReference>
<keyword evidence="2" id="KW-1185">Reference proteome</keyword>
<sequence length="231" mass="25684">MEALHLESLLLEYFSADTRRCAESYDDLLMFVLTSREWLKVVELDDSSNETPNRVLEKNVAIANVILGPERGMISAAAGEDIAHWANAVRYKPHGLSKYCGPMFRRLLHIFEQAFRNGILAGDQDELRKTLHSTLSVAHEGSVKCENPHCQWSLHRCGGSWKSRFQECPLLEHARIEGVSRGCMGGVSNAAYADSLEALPDPSHLSILEQSLQRPAIPRSAAATTDSEKLI</sequence>
<protein>
    <submittedName>
        <fullName evidence="1">Uncharacterized protein</fullName>
    </submittedName>
</protein>
<evidence type="ECO:0000313" key="1">
    <source>
        <dbReference type="EMBL" id="EKM53464.1"/>
    </source>
</evidence>
<name>K5W3G8_PHACS</name>
<feature type="non-terminal residue" evidence="1">
    <location>
        <position position="231"/>
    </location>
</feature>
<dbReference type="GeneID" id="18917555"/>
<dbReference type="InParanoid" id="K5W3G8"/>
<organism evidence="1 2">
    <name type="scientific">Phanerochaete carnosa (strain HHB-10118-sp)</name>
    <name type="common">White-rot fungus</name>
    <name type="synonym">Peniophora carnosa</name>
    <dbReference type="NCBI Taxonomy" id="650164"/>
    <lineage>
        <taxon>Eukaryota</taxon>
        <taxon>Fungi</taxon>
        <taxon>Dikarya</taxon>
        <taxon>Basidiomycota</taxon>
        <taxon>Agaricomycotina</taxon>
        <taxon>Agaricomycetes</taxon>
        <taxon>Polyporales</taxon>
        <taxon>Phanerochaetaceae</taxon>
        <taxon>Phanerochaete</taxon>
    </lineage>
</organism>
<dbReference type="EMBL" id="JH930474">
    <property type="protein sequence ID" value="EKM53464.1"/>
    <property type="molecule type" value="Genomic_DNA"/>
</dbReference>
<dbReference type="KEGG" id="pco:PHACADRAFT_259874"/>
<proteinExistence type="predicted"/>